<evidence type="ECO:0000256" key="4">
    <source>
        <dbReference type="ARBA" id="ARBA00022777"/>
    </source>
</evidence>
<keyword evidence="10" id="KW-1185">Reference proteome</keyword>
<name>A0A1J4JWA9_9EUKA</name>
<keyword evidence="2" id="KW-0808">Transferase</keyword>
<keyword evidence="5 6" id="KW-0067">ATP-binding</keyword>
<dbReference type="CDD" id="cd14003">
    <property type="entry name" value="STKc_AMPK-like"/>
    <property type="match status" value="1"/>
</dbReference>
<proteinExistence type="inferred from homology"/>
<dbReference type="VEuPathDB" id="TrichDB:TRFO_30097"/>
<organism evidence="9 10">
    <name type="scientific">Tritrichomonas foetus</name>
    <dbReference type="NCBI Taxonomy" id="1144522"/>
    <lineage>
        <taxon>Eukaryota</taxon>
        <taxon>Metamonada</taxon>
        <taxon>Parabasalia</taxon>
        <taxon>Tritrichomonadida</taxon>
        <taxon>Tritrichomonadidae</taxon>
        <taxon>Tritrichomonas</taxon>
    </lineage>
</organism>
<dbReference type="Gene3D" id="1.10.510.10">
    <property type="entry name" value="Transferase(Phosphotransferase) domain 1"/>
    <property type="match status" value="1"/>
</dbReference>
<dbReference type="PROSITE" id="PS00108">
    <property type="entry name" value="PROTEIN_KINASE_ST"/>
    <property type="match status" value="1"/>
</dbReference>
<evidence type="ECO:0000256" key="6">
    <source>
        <dbReference type="PROSITE-ProRule" id="PRU10141"/>
    </source>
</evidence>
<dbReference type="PANTHER" id="PTHR24346">
    <property type="entry name" value="MAP/MICROTUBULE AFFINITY-REGULATING KINASE"/>
    <property type="match status" value="1"/>
</dbReference>
<sequence length="483" mass="55363">MSLNQTIVAPSIIGPYTFRGTVGTGAFSVVKLSFNRDIKEFFACKIVPRNRLSDDDLESRFESEIRINQQMHHSGVVQIVDLLKDDLNYYIFMEFCPNGELFKYIIEKQRLTEPEAGIFMYQFLDAIKYVHSLGVAHRDLKPENLLLDPNGRLKISDFGLSKFVGQSGIVDTPCGSPCYASPECLSGSSYDGRMSDLWSIGVILFAMVTGQLPWTKRNQAQLFNQIRHGEYTIPNYLSEDCQDLIRRLMTVDVNQRITVEEALNHPWIKQFGNLADECQDTQQNFQIVSLKKVDRFFEKTTWNDMSLNNFENKENLSILNKRILHKDKSEDFYPAVTKIHQKLNNNLNNTNEDLIEKSGKEEEENHKTFERNVSQKVFTFKAAVHAIKDNSIFPGVNHQKQGITQSLKFENKHSAFDAIDKQKPIPSSSFGAMPPTQLRRQRMASSLVKIAQKRNYRADGYHLPHPAYHPHLVLPKGVPMNIL</sequence>
<evidence type="ECO:0000256" key="1">
    <source>
        <dbReference type="ARBA" id="ARBA00022527"/>
    </source>
</evidence>
<dbReference type="PROSITE" id="PS00107">
    <property type="entry name" value="PROTEIN_KINASE_ATP"/>
    <property type="match status" value="1"/>
</dbReference>
<evidence type="ECO:0000259" key="8">
    <source>
        <dbReference type="PROSITE" id="PS50011"/>
    </source>
</evidence>
<dbReference type="InterPro" id="IPR008271">
    <property type="entry name" value="Ser/Thr_kinase_AS"/>
</dbReference>
<evidence type="ECO:0000256" key="2">
    <source>
        <dbReference type="ARBA" id="ARBA00022679"/>
    </source>
</evidence>
<feature type="binding site" evidence="6">
    <location>
        <position position="45"/>
    </location>
    <ligand>
        <name>ATP</name>
        <dbReference type="ChEBI" id="CHEBI:30616"/>
    </ligand>
</feature>
<dbReference type="SMART" id="SM00220">
    <property type="entry name" value="S_TKc"/>
    <property type="match status" value="1"/>
</dbReference>
<gene>
    <name evidence="9" type="ORF">TRFO_30097</name>
</gene>
<accession>A0A1J4JWA9</accession>
<dbReference type="GO" id="GO:0005737">
    <property type="term" value="C:cytoplasm"/>
    <property type="evidence" value="ECO:0007669"/>
    <property type="project" value="TreeGrafter"/>
</dbReference>
<keyword evidence="4 9" id="KW-0418">Kinase</keyword>
<dbReference type="GO" id="GO:0004674">
    <property type="term" value="F:protein serine/threonine kinase activity"/>
    <property type="evidence" value="ECO:0007669"/>
    <property type="project" value="UniProtKB-KW"/>
</dbReference>
<dbReference type="GO" id="GO:0035556">
    <property type="term" value="P:intracellular signal transduction"/>
    <property type="evidence" value="ECO:0007669"/>
    <property type="project" value="TreeGrafter"/>
</dbReference>
<evidence type="ECO:0000256" key="7">
    <source>
        <dbReference type="RuleBase" id="RU000304"/>
    </source>
</evidence>
<dbReference type="Proteomes" id="UP000179807">
    <property type="component" value="Unassembled WGS sequence"/>
</dbReference>
<protein>
    <submittedName>
        <fullName evidence="9">CAMK family protein kinase</fullName>
    </submittedName>
</protein>
<comment type="similarity">
    <text evidence="7">Belongs to the protein kinase superfamily.</text>
</comment>
<dbReference type="FunFam" id="1.10.510.10:FF:000271">
    <property type="entry name" value="Non-specific serine/threonine protein kinase"/>
    <property type="match status" value="1"/>
</dbReference>
<dbReference type="Pfam" id="PF00069">
    <property type="entry name" value="Pkinase"/>
    <property type="match status" value="1"/>
</dbReference>
<dbReference type="RefSeq" id="XP_068355864.1">
    <property type="nucleotide sequence ID" value="XM_068507155.1"/>
</dbReference>
<dbReference type="InterPro" id="IPR011009">
    <property type="entry name" value="Kinase-like_dom_sf"/>
</dbReference>
<evidence type="ECO:0000256" key="5">
    <source>
        <dbReference type="ARBA" id="ARBA00022840"/>
    </source>
</evidence>
<comment type="caution">
    <text evidence="9">The sequence shown here is derived from an EMBL/GenBank/DDBJ whole genome shotgun (WGS) entry which is preliminary data.</text>
</comment>
<dbReference type="OrthoDB" id="6513151at2759"/>
<dbReference type="InterPro" id="IPR017441">
    <property type="entry name" value="Protein_kinase_ATP_BS"/>
</dbReference>
<dbReference type="InterPro" id="IPR000719">
    <property type="entry name" value="Prot_kinase_dom"/>
</dbReference>
<evidence type="ECO:0000313" key="10">
    <source>
        <dbReference type="Proteomes" id="UP000179807"/>
    </source>
</evidence>
<dbReference type="EMBL" id="MLAK01000855">
    <property type="protein sequence ID" value="OHT02728.1"/>
    <property type="molecule type" value="Genomic_DNA"/>
</dbReference>
<reference evidence="9" key="1">
    <citation type="submission" date="2016-10" db="EMBL/GenBank/DDBJ databases">
        <authorList>
            <person name="Benchimol M."/>
            <person name="Almeida L.G."/>
            <person name="Vasconcelos A.T."/>
            <person name="Perreira-Neves A."/>
            <person name="Rosa I.A."/>
            <person name="Tasca T."/>
            <person name="Bogo M.R."/>
            <person name="de Souza W."/>
        </authorList>
    </citation>
    <scope>NUCLEOTIDE SEQUENCE [LARGE SCALE GENOMIC DNA]</scope>
    <source>
        <strain evidence="9">K</strain>
    </source>
</reference>
<feature type="domain" description="Protein kinase" evidence="8">
    <location>
        <begin position="16"/>
        <end position="268"/>
    </location>
</feature>
<dbReference type="SUPFAM" id="SSF56112">
    <property type="entry name" value="Protein kinase-like (PK-like)"/>
    <property type="match status" value="1"/>
</dbReference>
<evidence type="ECO:0000313" key="9">
    <source>
        <dbReference type="EMBL" id="OHT02728.1"/>
    </source>
</evidence>
<dbReference type="AlphaFoldDB" id="A0A1J4JWA9"/>
<keyword evidence="3 6" id="KW-0547">Nucleotide-binding</keyword>
<dbReference type="GeneID" id="94841859"/>
<keyword evidence="1 7" id="KW-0723">Serine/threonine-protein kinase</keyword>
<evidence type="ECO:0000256" key="3">
    <source>
        <dbReference type="ARBA" id="ARBA00022741"/>
    </source>
</evidence>
<dbReference type="GO" id="GO:0005524">
    <property type="term" value="F:ATP binding"/>
    <property type="evidence" value="ECO:0007669"/>
    <property type="project" value="UniProtKB-UniRule"/>
</dbReference>
<dbReference type="PANTHER" id="PTHR24346:SF82">
    <property type="entry name" value="KP78A-RELATED"/>
    <property type="match status" value="1"/>
</dbReference>
<dbReference type="PROSITE" id="PS50011">
    <property type="entry name" value="PROTEIN_KINASE_DOM"/>
    <property type="match status" value="1"/>
</dbReference>